<name>A0A2G9RBF8_AQUCT</name>
<accession>A0A2G9RBF8</accession>
<gene>
    <name evidence="2" type="ORF">AB205_0024940</name>
</gene>
<feature type="region of interest" description="Disordered" evidence="1">
    <location>
        <begin position="1"/>
        <end position="50"/>
    </location>
</feature>
<evidence type="ECO:0000313" key="2">
    <source>
        <dbReference type="EMBL" id="PIO25238.1"/>
    </source>
</evidence>
<dbReference type="AlphaFoldDB" id="A0A2G9RBF8"/>
<sequence>MMQNKEASRPTHASVVDNIYGNSEMFSNGPHEIGKIPQQDRQPPPEDGSVLLDCQNVQYMSVNFSKLKPKVTETDTEAEIEYAVVKHTT</sequence>
<organism evidence="2 3">
    <name type="scientific">Aquarana catesbeiana</name>
    <name type="common">American bullfrog</name>
    <name type="synonym">Rana catesbeiana</name>
    <dbReference type="NCBI Taxonomy" id="8400"/>
    <lineage>
        <taxon>Eukaryota</taxon>
        <taxon>Metazoa</taxon>
        <taxon>Chordata</taxon>
        <taxon>Craniata</taxon>
        <taxon>Vertebrata</taxon>
        <taxon>Euteleostomi</taxon>
        <taxon>Amphibia</taxon>
        <taxon>Batrachia</taxon>
        <taxon>Anura</taxon>
        <taxon>Neobatrachia</taxon>
        <taxon>Ranoidea</taxon>
        <taxon>Ranidae</taxon>
        <taxon>Aquarana</taxon>
    </lineage>
</organism>
<keyword evidence="3" id="KW-1185">Reference proteome</keyword>
<dbReference type="EMBL" id="KV944736">
    <property type="protein sequence ID" value="PIO25238.1"/>
    <property type="molecule type" value="Genomic_DNA"/>
</dbReference>
<dbReference type="OrthoDB" id="10012075at2759"/>
<reference evidence="3" key="1">
    <citation type="journal article" date="2017" name="Nat. Commun.">
        <title>The North American bullfrog draft genome provides insight into hormonal regulation of long noncoding RNA.</title>
        <authorList>
            <person name="Hammond S.A."/>
            <person name="Warren R.L."/>
            <person name="Vandervalk B.P."/>
            <person name="Kucuk E."/>
            <person name="Khan H."/>
            <person name="Gibb E.A."/>
            <person name="Pandoh P."/>
            <person name="Kirk H."/>
            <person name="Zhao Y."/>
            <person name="Jones M."/>
            <person name="Mungall A.J."/>
            <person name="Coope R."/>
            <person name="Pleasance S."/>
            <person name="Moore R.A."/>
            <person name="Holt R.A."/>
            <person name="Round J.M."/>
            <person name="Ohora S."/>
            <person name="Walle B.V."/>
            <person name="Veldhoen N."/>
            <person name="Helbing C.C."/>
            <person name="Birol I."/>
        </authorList>
    </citation>
    <scope>NUCLEOTIDE SEQUENCE [LARGE SCALE GENOMIC DNA]</scope>
</reference>
<evidence type="ECO:0000256" key="1">
    <source>
        <dbReference type="SAM" id="MobiDB-lite"/>
    </source>
</evidence>
<dbReference type="Proteomes" id="UP000228934">
    <property type="component" value="Unassembled WGS sequence"/>
</dbReference>
<evidence type="ECO:0000313" key="3">
    <source>
        <dbReference type="Proteomes" id="UP000228934"/>
    </source>
</evidence>
<proteinExistence type="predicted"/>
<protein>
    <submittedName>
        <fullName evidence="2">Uncharacterized protein</fullName>
    </submittedName>
</protein>